<reference evidence="1 2" key="1">
    <citation type="submission" date="2021-03" db="EMBL/GenBank/DDBJ databases">
        <title>Antimicrobial resistance genes in bacteria isolated from Japanese honey, and their potential for conferring macrolide and lincosamide resistance in the American foulbrood pathogen Paenibacillus larvae.</title>
        <authorList>
            <person name="Okamoto M."/>
            <person name="Kumagai M."/>
            <person name="Kanamori H."/>
            <person name="Takamatsu D."/>
        </authorList>
    </citation>
    <scope>NUCLEOTIDE SEQUENCE [LARGE SCALE GENOMIC DNA]</scope>
    <source>
        <strain evidence="1 2">J34TS1</strain>
    </source>
</reference>
<organism evidence="1 2">
    <name type="scientific">Paenibacillus azoreducens</name>
    <dbReference type="NCBI Taxonomy" id="116718"/>
    <lineage>
        <taxon>Bacteria</taxon>
        <taxon>Bacillati</taxon>
        <taxon>Bacillota</taxon>
        <taxon>Bacilli</taxon>
        <taxon>Bacillales</taxon>
        <taxon>Paenibacillaceae</taxon>
        <taxon>Paenibacillus</taxon>
    </lineage>
</organism>
<gene>
    <name evidence="1" type="ORF">J34TS1_27200</name>
</gene>
<sequence length="90" mass="10790">MLADIERKILRILYNYSAGRRRMPSMDELMIKTGKTQKDITRALINLEDQLYIIWDNKKLVESIRILQGWEQREKPARPTSGNTDYWTQY</sequence>
<dbReference type="EMBL" id="BORT01000011">
    <property type="protein sequence ID" value="GIO47955.1"/>
    <property type="molecule type" value="Genomic_DNA"/>
</dbReference>
<evidence type="ECO:0000313" key="1">
    <source>
        <dbReference type="EMBL" id="GIO47955.1"/>
    </source>
</evidence>
<keyword evidence="2" id="KW-1185">Reference proteome</keyword>
<dbReference type="Proteomes" id="UP000682811">
    <property type="component" value="Unassembled WGS sequence"/>
</dbReference>
<name>A0A919YFV7_9BACL</name>
<protein>
    <submittedName>
        <fullName evidence="1">Uncharacterized protein</fullName>
    </submittedName>
</protein>
<dbReference type="RefSeq" id="WP_212978699.1">
    <property type="nucleotide sequence ID" value="NZ_AP025343.1"/>
</dbReference>
<accession>A0A919YFV7</accession>
<evidence type="ECO:0000313" key="2">
    <source>
        <dbReference type="Proteomes" id="UP000682811"/>
    </source>
</evidence>
<comment type="caution">
    <text evidence="1">The sequence shown here is derived from an EMBL/GenBank/DDBJ whole genome shotgun (WGS) entry which is preliminary data.</text>
</comment>
<proteinExistence type="predicted"/>
<dbReference type="AlphaFoldDB" id="A0A919YFV7"/>